<name>A0A316VHB8_9BASI</name>
<feature type="compositionally biased region" description="Polar residues" evidence="1">
    <location>
        <begin position="870"/>
        <end position="879"/>
    </location>
</feature>
<feature type="region of interest" description="Disordered" evidence="1">
    <location>
        <begin position="334"/>
        <end position="373"/>
    </location>
</feature>
<feature type="compositionally biased region" description="Low complexity" evidence="1">
    <location>
        <begin position="525"/>
        <end position="549"/>
    </location>
</feature>
<dbReference type="InParanoid" id="A0A316VHB8"/>
<reference evidence="2 3" key="1">
    <citation type="journal article" date="2018" name="Mol. Biol. Evol.">
        <title>Broad Genomic Sampling Reveals a Smut Pathogenic Ancestry of the Fungal Clade Ustilaginomycotina.</title>
        <authorList>
            <person name="Kijpornyongpan T."/>
            <person name="Mondo S.J."/>
            <person name="Barry K."/>
            <person name="Sandor L."/>
            <person name="Lee J."/>
            <person name="Lipzen A."/>
            <person name="Pangilinan J."/>
            <person name="LaButti K."/>
            <person name="Hainaut M."/>
            <person name="Henrissat B."/>
            <person name="Grigoriev I.V."/>
            <person name="Spatafora J.W."/>
            <person name="Aime M.C."/>
        </authorList>
    </citation>
    <scope>NUCLEOTIDE SEQUENCE [LARGE SCALE GENOMIC DNA]</scope>
    <source>
        <strain evidence="2 3">MCA 3882</strain>
    </source>
</reference>
<feature type="region of interest" description="Disordered" evidence="1">
    <location>
        <begin position="405"/>
        <end position="445"/>
    </location>
</feature>
<protein>
    <submittedName>
        <fullName evidence="2">Uncharacterized protein</fullName>
    </submittedName>
</protein>
<feature type="compositionally biased region" description="Polar residues" evidence="1">
    <location>
        <begin position="234"/>
        <end position="251"/>
    </location>
</feature>
<feature type="compositionally biased region" description="Polar residues" evidence="1">
    <location>
        <begin position="1370"/>
        <end position="1379"/>
    </location>
</feature>
<feature type="compositionally biased region" description="Polar residues" evidence="1">
    <location>
        <begin position="405"/>
        <end position="415"/>
    </location>
</feature>
<keyword evidence="3" id="KW-1185">Reference proteome</keyword>
<feature type="compositionally biased region" description="Basic and acidic residues" evidence="1">
    <location>
        <begin position="885"/>
        <end position="895"/>
    </location>
</feature>
<feature type="compositionally biased region" description="Basic residues" evidence="1">
    <location>
        <begin position="1318"/>
        <end position="1362"/>
    </location>
</feature>
<feature type="compositionally biased region" description="Low complexity" evidence="1">
    <location>
        <begin position="1"/>
        <end position="21"/>
    </location>
</feature>
<proteinExistence type="predicted"/>
<dbReference type="GeneID" id="37023359"/>
<feature type="compositionally biased region" description="Low complexity" evidence="1">
    <location>
        <begin position="144"/>
        <end position="161"/>
    </location>
</feature>
<feature type="region of interest" description="Disordered" evidence="1">
    <location>
        <begin position="863"/>
        <end position="1154"/>
    </location>
</feature>
<feature type="region of interest" description="Disordered" evidence="1">
    <location>
        <begin position="465"/>
        <end position="494"/>
    </location>
</feature>
<feature type="compositionally biased region" description="Basic and acidic residues" evidence="1">
    <location>
        <begin position="607"/>
        <end position="621"/>
    </location>
</feature>
<dbReference type="EMBL" id="KZ819602">
    <property type="protein sequence ID" value="PWN37039.1"/>
    <property type="molecule type" value="Genomic_DNA"/>
</dbReference>
<feature type="compositionally biased region" description="Low complexity" evidence="1">
    <location>
        <begin position="172"/>
        <end position="201"/>
    </location>
</feature>
<feature type="compositionally biased region" description="Low complexity" evidence="1">
    <location>
        <begin position="1038"/>
        <end position="1050"/>
    </location>
</feature>
<feature type="compositionally biased region" description="Acidic residues" evidence="1">
    <location>
        <begin position="334"/>
        <end position="352"/>
    </location>
</feature>
<feature type="compositionally biased region" description="Basic and acidic residues" evidence="1">
    <location>
        <begin position="988"/>
        <end position="1017"/>
    </location>
</feature>
<dbReference type="RefSeq" id="XP_025357341.1">
    <property type="nucleotide sequence ID" value="XM_025501578.1"/>
</dbReference>
<feature type="compositionally biased region" description="Polar residues" evidence="1">
    <location>
        <begin position="582"/>
        <end position="603"/>
    </location>
</feature>
<organism evidence="2 3">
    <name type="scientific">Meira miltonrushii</name>
    <dbReference type="NCBI Taxonomy" id="1280837"/>
    <lineage>
        <taxon>Eukaryota</taxon>
        <taxon>Fungi</taxon>
        <taxon>Dikarya</taxon>
        <taxon>Basidiomycota</taxon>
        <taxon>Ustilaginomycotina</taxon>
        <taxon>Exobasidiomycetes</taxon>
        <taxon>Exobasidiales</taxon>
        <taxon>Brachybasidiaceae</taxon>
        <taxon>Meira</taxon>
    </lineage>
</organism>
<feature type="compositionally biased region" description="Basic and acidic residues" evidence="1">
    <location>
        <begin position="512"/>
        <end position="523"/>
    </location>
</feature>
<feature type="compositionally biased region" description="Polar residues" evidence="1">
    <location>
        <begin position="93"/>
        <end position="110"/>
    </location>
</feature>
<feature type="compositionally biased region" description="Basic residues" evidence="1">
    <location>
        <begin position="1051"/>
        <end position="1060"/>
    </location>
</feature>
<evidence type="ECO:0000313" key="2">
    <source>
        <dbReference type="EMBL" id="PWN37039.1"/>
    </source>
</evidence>
<evidence type="ECO:0000313" key="3">
    <source>
        <dbReference type="Proteomes" id="UP000245771"/>
    </source>
</evidence>
<dbReference type="OrthoDB" id="3360637at2759"/>
<feature type="compositionally biased region" description="Basic residues" evidence="1">
    <location>
        <begin position="470"/>
        <end position="479"/>
    </location>
</feature>
<feature type="region of interest" description="Disordered" evidence="1">
    <location>
        <begin position="144"/>
        <end position="222"/>
    </location>
</feature>
<dbReference type="Proteomes" id="UP000245771">
    <property type="component" value="Unassembled WGS sequence"/>
</dbReference>
<accession>A0A316VHB8</accession>
<feature type="compositionally biased region" description="Basic and acidic residues" evidence="1">
    <location>
        <begin position="55"/>
        <end position="64"/>
    </location>
</feature>
<sequence>MMSSASSSSSSRGGKSHSPNSGLMDAQKLLASIALSRPSPFGEIPRRVSQQQRSTRHEGEETLSTRKRPASAHGNGHGSAQILSFATRRPSEPQISTFISPPPTATSSSGMHLHVPMDVKLSASDAFDYDDEWLEGGKRLYAASSSRDGLDSLPLSPSSPSDEWDERLSAASTSQPRSRQATSSRSRESTSPSTPTSSRSSSLHRKPSLLSQVISPPTSSSQCIAVNGRQTITPTQTMVSSSAKGKQSQSLAERGHSVEATMKANMPELYAFSRGRSDRVSPSRRWDRRGASASVLSAAATASALDDENSESTLTTSKIVRKESAGSLEHALFDSDDDGELFQTSDDEDEYNGAEHGEETVLQSSRRSSVDRDRRRELRILLAAPSTSQESTNDANEKMISHSFSTAASGTSEGHGSTDDRSRIVRGSADSQHDKDLQSSNDSMVVNNVDLADDESDGMLSTSAASLLSRRSKNGKKALRSTLKSISPPNRPSLDVIVAGMTPSEERNAMDIKATNEDKKEDDSVTSSFVSRSSAMSSERNSSSIRGISTTSVPVDADSDPLLGRSFGSVADNMQVDAVEWNDNSKAGNGSSTPTLNGDDTITSSRRSSDVRKTVAEQEDERRMGFAAAYQQRLAALSMRLWSNGKSGRSREKSAEASIDSKETASSKSPERGSEAKTTAAPAEANASLFTSSWRHLAMLPNLLLAPALGTASTSHASEGSTANAPKEGEEYSSIAQVIETASSHIAQGSTDAPNDREAALQAAQKAVAHLASNDPKAHPPMLASRTIIAIDRALEEMHQSDIPTSPTTPTSKQDPRKRGGRGVMTPLEADADVSAYVSGLGLPIDPDVELSSVVHLQTFRSDTRARRATSVSRESTSGMPLGVETEKREHKRTFSDSQKQRSPLMQSKIVPPSVPAISEGPSQQSNAEAQFEKMLSNKRCSREPLRDFSSRRAATVRAPKCSRPAVQAPVPGNYSAYNSSASDEDMQSDKEAAKNKRDDRRSRRDGSVRDNDDSRGRGRASAKRSTSPSSQQQCAIGLFSSSSSNVSRSRSGRPGRKSGHSTPTEESASFVLRVRSSPNLSAMKSEEEVKTATSQAEEEEQEEESRRSTKRERDEGKDSGRAGGRRRGRGDGVKRVSASFADGSVTPPRASTTLIRSNSMSDLPLLNAKLIASSVHASSLASNGATVTSVSKSLSTSSNGTSLMSNSHSSSSAADAAVRMPIVGAGNIPHLAGRPSMVSNGAHLLMLSLELEMMRNRKITGSLKPRWLKARMRTEPFGPAAIVAMLAAERQNAAAALSTSESGAETKPDDDTDALTHKPHSHTHPHEHKAHIGLHTAHHSAIHHGPHHNHNQQHKNHHHGKHAIDGSLGYNQPKNRSSLRFELE</sequence>
<gene>
    <name evidence="2" type="ORF">FA14DRAFT_187174</name>
</gene>
<feature type="compositionally biased region" description="Polar residues" evidence="1">
    <location>
        <begin position="896"/>
        <end position="906"/>
    </location>
</feature>
<feature type="compositionally biased region" description="Basic and acidic residues" evidence="1">
    <location>
        <begin position="649"/>
        <end position="675"/>
    </location>
</feature>
<feature type="region of interest" description="Disordered" evidence="1">
    <location>
        <begin position="800"/>
        <end position="825"/>
    </location>
</feature>
<feature type="region of interest" description="Disordered" evidence="1">
    <location>
        <begin position="512"/>
        <end position="566"/>
    </location>
</feature>
<feature type="region of interest" description="Disordered" evidence="1">
    <location>
        <begin position="582"/>
        <end position="621"/>
    </location>
</feature>
<feature type="compositionally biased region" description="Polar residues" evidence="1">
    <location>
        <begin position="209"/>
        <end position="222"/>
    </location>
</feature>
<feature type="compositionally biased region" description="Basic and acidic residues" evidence="1">
    <location>
        <begin position="1105"/>
        <end position="1121"/>
    </location>
</feature>
<feature type="region of interest" description="Disordered" evidence="1">
    <location>
        <begin position="1295"/>
        <end position="1385"/>
    </location>
</feature>
<feature type="region of interest" description="Disordered" evidence="1">
    <location>
        <begin position="1"/>
        <end position="111"/>
    </location>
</feature>
<evidence type="ECO:0000256" key="1">
    <source>
        <dbReference type="SAM" id="MobiDB-lite"/>
    </source>
</evidence>
<feature type="region of interest" description="Disordered" evidence="1">
    <location>
        <begin position="234"/>
        <end position="261"/>
    </location>
</feature>
<feature type="region of interest" description="Disordered" evidence="1">
    <location>
        <begin position="644"/>
        <end position="683"/>
    </location>
</feature>
<feature type="compositionally biased region" description="Basic and acidic residues" evidence="1">
    <location>
        <begin position="941"/>
        <end position="951"/>
    </location>
</feature>